<sequence length="230" mass="26697">MSTYPFSSLWPKPGSFRLLRLTPPKSKTPRMECQLLNYSLDDSDKAPPLYDAFSYVWGDPGGKRAIFIDGYPFDVTENLHAALWSLRERSIKWIWVDAICIDQKNIEERNHQVRYMAKTYGKANRVLVWLGESADNSDRAFEEIRARKKWSDSSDDETIQQAVLALLRRPCFRRIWILQEVAAARRILIMCGPAEIDGYAFCLGLQSLQTFYKDHPDLHNLVRSVTYLIM</sequence>
<reference evidence="2" key="1">
    <citation type="journal article" date="2020" name="Stud. Mycol.">
        <title>101 Dothideomycetes genomes: a test case for predicting lifestyles and emergence of pathogens.</title>
        <authorList>
            <person name="Haridas S."/>
            <person name="Albert R."/>
            <person name="Binder M."/>
            <person name="Bloem J."/>
            <person name="Labutti K."/>
            <person name="Salamov A."/>
            <person name="Andreopoulos B."/>
            <person name="Baker S."/>
            <person name="Barry K."/>
            <person name="Bills G."/>
            <person name="Bluhm B."/>
            <person name="Cannon C."/>
            <person name="Castanera R."/>
            <person name="Culley D."/>
            <person name="Daum C."/>
            <person name="Ezra D."/>
            <person name="Gonzalez J."/>
            <person name="Henrissat B."/>
            <person name="Kuo A."/>
            <person name="Liang C."/>
            <person name="Lipzen A."/>
            <person name="Lutzoni F."/>
            <person name="Magnuson J."/>
            <person name="Mondo S."/>
            <person name="Nolan M."/>
            <person name="Ohm R."/>
            <person name="Pangilinan J."/>
            <person name="Park H.-J."/>
            <person name="Ramirez L."/>
            <person name="Alfaro M."/>
            <person name="Sun H."/>
            <person name="Tritt A."/>
            <person name="Yoshinaga Y."/>
            <person name="Zwiers L.-H."/>
            <person name="Turgeon B."/>
            <person name="Goodwin S."/>
            <person name="Spatafora J."/>
            <person name="Crous P."/>
            <person name="Grigoriev I."/>
        </authorList>
    </citation>
    <scope>NUCLEOTIDE SEQUENCE</scope>
    <source>
        <strain evidence="2">CBS 207.26</strain>
    </source>
</reference>
<dbReference type="Proteomes" id="UP000800200">
    <property type="component" value="Unassembled WGS sequence"/>
</dbReference>
<dbReference type="OrthoDB" id="2157530at2759"/>
<protein>
    <submittedName>
        <fullName evidence="2">HET-domain-containing protein</fullName>
    </submittedName>
</protein>
<dbReference type="Pfam" id="PF06985">
    <property type="entry name" value="HET"/>
    <property type="match status" value="1"/>
</dbReference>
<keyword evidence="3" id="KW-1185">Reference proteome</keyword>
<dbReference type="InterPro" id="IPR052895">
    <property type="entry name" value="HetReg/Transcr_Mod"/>
</dbReference>
<feature type="domain" description="Heterokaryon incompatibility" evidence="1">
    <location>
        <begin position="50"/>
        <end position="180"/>
    </location>
</feature>
<evidence type="ECO:0000313" key="3">
    <source>
        <dbReference type="Proteomes" id="UP000800200"/>
    </source>
</evidence>
<proteinExistence type="predicted"/>
<organism evidence="2 3">
    <name type="scientific">Zopfia rhizophila CBS 207.26</name>
    <dbReference type="NCBI Taxonomy" id="1314779"/>
    <lineage>
        <taxon>Eukaryota</taxon>
        <taxon>Fungi</taxon>
        <taxon>Dikarya</taxon>
        <taxon>Ascomycota</taxon>
        <taxon>Pezizomycotina</taxon>
        <taxon>Dothideomycetes</taxon>
        <taxon>Dothideomycetes incertae sedis</taxon>
        <taxon>Zopfiaceae</taxon>
        <taxon>Zopfia</taxon>
    </lineage>
</organism>
<dbReference type="AlphaFoldDB" id="A0A6A6ERH2"/>
<accession>A0A6A6ERH2</accession>
<evidence type="ECO:0000259" key="1">
    <source>
        <dbReference type="Pfam" id="PF06985"/>
    </source>
</evidence>
<dbReference type="PANTHER" id="PTHR24148:SF78">
    <property type="entry name" value="HETEROKARYON INCOMPATIBILITY DOMAIN-CONTAINING PROTEIN"/>
    <property type="match status" value="1"/>
</dbReference>
<name>A0A6A6ERH2_9PEZI</name>
<dbReference type="PANTHER" id="PTHR24148">
    <property type="entry name" value="ANKYRIN REPEAT DOMAIN-CONTAINING PROTEIN 39 HOMOLOG-RELATED"/>
    <property type="match status" value="1"/>
</dbReference>
<dbReference type="InterPro" id="IPR010730">
    <property type="entry name" value="HET"/>
</dbReference>
<gene>
    <name evidence="2" type="ORF">K469DRAFT_651656</name>
</gene>
<dbReference type="EMBL" id="ML994613">
    <property type="protein sequence ID" value="KAF2193318.1"/>
    <property type="molecule type" value="Genomic_DNA"/>
</dbReference>
<evidence type="ECO:0000313" key="2">
    <source>
        <dbReference type="EMBL" id="KAF2193318.1"/>
    </source>
</evidence>